<name>A0A5C6BQW8_9PLAN</name>
<accession>A0A5C6BQW8</accession>
<organism evidence="1 2">
    <name type="scientific">Symmachiella macrocystis</name>
    <dbReference type="NCBI Taxonomy" id="2527985"/>
    <lineage>
        <taxon>Bacteria</taxon>
        <taxon>Pseudomonadati</taxon>
        <taxon>Planctomycetota</taxon>
        <taxon>Planctomycetia</taxon>
        <taxon>Planctomycetales</taxon>
        <taxon>Planctomycetaceae</taxon>
        <taxon>Symmachiella</taxon>
    </lineage>
</organism>
<comment type="caution">
    <text evidence="1">The sequence shown here is derived from an EMBL/GenBank/DDBJ whole genome shotgun (WGS) entry which is preliminary data.</text>
</comment>
<dbReference type="EMBL" id="SJPP01000001">
    <property type="protein sequence ID" value="TWU14448.1"/>
    <property type="molecule type" value="Genomic_DNA"/>
</dbReference>
<dbReference type="AlphaFoldDB" id="A0A5C6BQW8"/>
<evidence type="ECO:0000313" key="1">
    <source>
        <dbReference type="EMBL" id="TWU14448.1"/>
    </source>
</evidence>
<dbReference type="Proteomes" id="UP000320735">
    <property type="component" value="Unassembled WGS sequence"/>
</dbReference>
<sequence length="57" mass="6131">MSLNSRLRCEQLPRRTEGLVYQARSVCTAGLALREENIVRISTAVEPLGCDGGLLGG</sequence>
<gene>
    <name evidence="1" type="ORF">CA54_32940</name>
</gene>
<evidence type="ECO:0000313" key="2">
    <source>
        <dbReference type="Proteomes" id="UP000320735"/>
    </source>
</evidence>
<protein>
    <submittedName>
        <fullName evidence="1">Uncharacterized protein</fullName>
    </submittedName>
</protein>
<proteinExistence type="predicted"/>
<reference evidence="1 2" key="1">
    <citation type="submission" date="2019-02" db="EMBL/GenBank/DDBJ databases">
        <title>Deep-cultivation of Planctomycetes and their phenomic and genomic characterization uncovers novel biology.</title>
        <authorList>
            <person name="Wiegand S."/>
            <person name="Jogler M."/>
            <person name="Boedeker C."/>
            <person name="Pinto D."/>
            <person name="Vollmers J."/>
            <person name="Rivas-Marin E."/>
            <person name="Kohn T."/>
            <person name="Peeters S.H."/>
            <person name="Heuer A."/>
            <person name="Rast P."/>
            <person name="Oberbeckmann S."/>
            <person name="Bunk B."/>
            <person name="Jeske O."/>
            <person name="Meyerdierks A."/>
            <person name="Storesund J.E."/>
            <person name="Kallscheuer N."/>
            <person name="Luecker S."/>
            <person name="Lage O.M."/>
            <person name="Pohl T."/>
            <person name="Merkel B.J."/>
            <person name="Hornburger P."/>
            <person name="Mueller R.-W."/>
            <person name="Bruemmer F."/>
            <person name="Labrenz M."/>
            <person name="Spormann A.M."/>
            <person name="Op Den Camp H."/>
            <person name="Overmann J."/>
            <person name="Amann R."/>
            <person name="Jetten M.S.M."/>
            <person name="Mascher T."/>
            <person name="Medema M.H."/>
            <person name="Devos D.P."/>
            <person name="Kaster A.-K."/>
            <person name="Ovreas L."/>
            <person name="Rohde M."/>
            <person name="Galperin M.Y."/>
            <person name="Jogler C."/>
        </authorList>
    </citation>
    <scope>NUCLEOTIDE SEQUENCE [LARGE SCALE GENOMIC DNA]</scope>
    <source>
        <strain evidence="1 2">CA54</strain>
    </source>
</reference>
<keyword evidence="2" id="KW-1185">Reference proteome</keyword>